<keyword evidence="2" id="KW-1185">Reference proteome</keyword>
<organism evidence="1 2">
    <name type="scientific">Hibiscus sabdariffa</name>
    <name type="common">roselle</name>
    <dbReference type="NCBI Taxonomy" id="183260"/>
    <lineage>
        <taxon>Eukaryota</taxon>
        <taxon>Viridiplantae</taxon>
        <taxon>Streptophyta</taxon>
        <taxon>Embryophyta</taxon>
        <taxon>Tracheophyta</taxon>
        <taxon>Spermatophyta</taxon>
        <taxon>Magnoliopsida</taxon>
        <taxon>eudicotyledons</taxon>
        <taxon>Gunneridae</taxon>
        <taxon>Pentapetalae</taxon>
        <taxon>rosids</taxon>
        <taxon>malvids</taxon>
        <taxon>Malvales</taxon>
        <taxon>Malvaceae</taxon>
        <taxon>Malvoideae</taxon>
        <taxon>Hibiscus</taxon>
    </lineage>
</organism>
<sequence length="73" mass="7975">MVKLDGGCMVARWVVPQGWGAGSVRALPLEAWWCPNEVAGFRLWRLQFRGMGWSRLGVSGSWIGKVGGSSGLR</sequence>
<dbReference type="EMBL" id="JBBPBM010001349">
    <property type="protein sequence ID" value="KAK8484830.1"/>
    <property type="molecule type" value="Genomic_DNA"/>
</dbReference>
<proteinExistence type="predicted"/>
<protein>
    <submittedName>
        <fullName evidence="1">Uncharacterized protein</fullName>
    </submittedName>
</protein>
<gene>
    <name evidence="1" type="ORF">V6N12_002059</name>
</gene>
<name>A0ABR1ZVU5_9ROSI</name>
<comment type="caution">
    <text evidence="1">The sequence shown here is derived from an EMBL/GenBank/DDBJ whole genome shotgun (WGS) entry which is preliminary data.</text>
</comment>
<accession>A0ABR1ZVU5</accession>
<reference evidence="1 2" key="1">
    <citation type="journal article" date="2024" name="G3 (Bethesda)">
        <title>Genome assembly of Hibiscus sabdariffa L. provides insights into metabolisms of medicinal natural products.</title>
        <authorList>
            <person name="Kim T."/>
        </authorList>
    </citation>
    <scope>NUCLEOTIDE SEQUENCE [LARGE SCALE GENOMIC DNA]</scope>
    <source>
        <strain evidence="1">TK-2024</strain>
        <tissue evidence="1">Old leaves</tissue>
    </source>
</reference>
<evidence type="ECO:0000313" key="1">
    <source>
        <dbReference type="EMBL" id="KAK8484830.1"/>
    </source>
</evidence>
<dbReference type="Proteomes" id="UP001472677">
    <property type="component" value="Unassembled WGS sequence"/>
</dbReference>
<evidence type="ECO:0000313" key="2">
    <source>
        <dbReference type="Proteomes" id="UP001472677"/>
    </source>
</evidence>